<dbReference type="PANTHER" id="PTHR24412">
    <property type="entry name" value="KELCH PROTEIN"/>
    <property type="match status" value="1"/>
</dbReference>
<dbReference type="Gene3D" id="3.30.710.10">
    <property type="entry name" value="Potassium Channel Kv1.1, Chain A"/>
    <property type="match status" value="1"/>
</dbReference>
<dbReference type="Proteomes" id="UP000001554">
    <property type="component" value="Chromosome 10"/>
</dbReference>
<evidence type="ECO:0000313" key="4">
    <source>
        <dbReference type="Proteomes" id="UP000001554"/>
    </source>
</evidence>
<dbReference type="InterPro" id="IPR011333">
    <property type="entry name" value="SKP1/BTB/POZ_sf"/>
</dbReference>
<dbReference type="InterPro" id="IPR011705">
    <property type="entry name" value="BACK"/>
</dbReference>
<reference evidence="4" key="1">
    <citation type="journal article" date="2020" name="Nat. Ecol. Evol.">
        <title>Deeply conserved synteny resolves early events in vertebrate evolution.</title>
        <authorList>
            <person name="Simakov O."/>
            <person name="Marletaz F."/>
            <person name="Yue J.X."/>
            <person name="O'Connell B."/>
            <person name="Jenkins J."/>
            <person name="Brandt A."/>
            <person name="Calef R."/>
            <person name="Tung C.H."/>
            <person name="Huang T.K."/>
            <person name="Schmutz J."/>
            <person name="Satoh N."/>
            <person name="Yu J.K."/>
            <person name="Putnam N.H."/>
            <person name="Green R.E."/>
            <person name="Rokhsar D.S."/>
        </authorList>
    </citation>
    <scope>NUCLEOTIDE SEQUENCE [LARGE SCALE GENOMIC DNA]</scope>
    <source>
        <strain evidence="4">S238N-H82</strain>
    </source>
</reference>
<dbReference type="Pfam" id="PF00651">
    <property type="entry name" value="BTB"/>
    <property type="match status" value="1"/>
</dbReference>
<sequence>MFGEILTYIYSGTLHVSLDKVQPLYQAADLLQLDYVRDTCSGYMAMNVNHSNCVDLYKFADVFSVDSVLKCCLQWIDRNFAEVASSETFCSLSVNQLTEIISHDELDVKEETTVWEAVVRWVQHCREDRLHQLPSILPHIRYNLLTSDDTAAIMEHPLVREEPGSSEVIRNVVQRGASNMKPRFGTGAEEMALFFETSPNNMQGINPRLGKFFRCSFSEIPPIVSATVTSDNDIYVLAEESEVQMSLLFYNQMKAVWERKSLVKKLPRPPTDEHLLAVDGNLYYLACHWNHPLQSQTITLMKHDWNTKEWHDCSPLKDDISRMEPSVSNGCLYLLSTEELHCYSPKKDCWFMAASPTFLIDEFWTSIALGTEIFCSDIDFTSVSVYDTEADRWQQLPVWENPEAENRDYSTYFFVLENQLHVYLDTEELEYRQVHLYDRCEGVWREIDVTLADDLVWTCTPIVARVYLPGVQDRCANT</sequence>
<dbReference type="SMART" id="SM00875">
    <property type="entry name" value="BACK"/>
    <property type="match status" value="1"/>
</dbReference>
<gene>
    <name evidence="5" type="primary">LOC118423757</name>
</gene>
<evidence type="ECO:0000256" key="1">
    <source>
        <dbReference type="ARBA" id="ARBA00022441"/>
    </source>
</evidence>
<dbReference type="KEGG" id="bfo:118423757"/>
<dbReference type="AlphaFoldDB" id="A0A9J7LSI4"/>
<dbReference type="RefSeq" id="XP_035687858.1">
    <property type="nucleotide sequence ID" value="XM_035831965.1"/>
</dbReference>
<evidence type="ECO:0000313" key="5">
    <source>
        <dbReference type="RefSeq" id="XP_035687858.1"/>
    </source>
</evidence>
<accession>A0A9J7LSI4</accession>
<keyword evidence="1" id="KW-0880">Kelch repeat</keyword>
<name>A0A9J7LSI4_BRAFL</name>
<evidence type="ECO:0000256" key="2">
    <source>
        <dbReference type="ARBA" id="ARBA00022737"/>
    </source>
</evidence>
<dbReference type="GeneID" id="118423757"/>
<keyword evidence="2" id="KW-0677">Repeat</keyword>
<proteinExistence type="predicted"/>
<dbReference type="PANTHER" id="PTHR24412:SF491">
    <property type="entry name" value="KELCH REPEAT AND BTB DOMAIN-CONTAINING PROTEIN 12"/>
    <property type="match status" value="1"/>
</dbReference>
<reference evidence="5" key="2">
    <citation type="submission" date="2025-08" db="UniProtKB">
        <authorList>
            <consortium name="RefSeq"/>
        </authorList>
    </citation>
    <scope>IDENTIFICATION</scope>
    <source>
        <strain evidence="5">S238N-H82</strain>
        <tissue evidence="5">Testes</tissue>
    </source>
</reference>
<dbReference type="FunFam" id="1.25.40.420:FF:000001">
    <property type="entry name" value="Kelch-like family member 12"/>
    <property type="match status" value="1"/>
</dbReference>
<dbReference type="GO" id="GO:0043161">
    <property type="term" value="P:proteasome-mediated ubiquitin-dependent protein catabolic process"/>
    <property type="evidence" value="ECO:0000318"/>
    <property type="project" value="GO_Central"/>
</dbReference>
<feature type="domain" description="BACK" evidence="3">
    <location>
        <begin position="53"/>
        <end position="155"/>
    </location>
</feature>
<dbReference type="Pfam" id="PF07707">
    <property type="entry name" value="BACK"/>
    <property type="match status" value="1"/>
</dbReference>
<protein>
    <submittedName>
        <fullName evidence="5">Kelch repeat and BTB domain-containing protein 2-like</fullName>
    </submittedName>
</protein>
<dbReference type="InterPro" id="IPR000210">
    <property type="entry name" value="BTB/POZ_dom"/>
</dbReference>
<dbReference type="OrthoDB" id="6359816at2759"/>
<dbReference type="Gene3D" id="2.120.10.80">
    <property type="entry name" value="Kelch-type beta propeller"/>
    <property type="match status" value="1"/>
</dbReference>
<dbReference type="GO" id="GO:0005737">
    <property type="term" value="C:cytoplasm"/>
    <property type="evidence" value="ECO:0000318"/>
    <property type="project" value="GO_Central"/>
</dbReference>
<dbReference type="Gene3D" id="1.25.40.420">
    <property type="match status" value="1"/>
</dbReference>
<dbReference type="InterPro" id="IPR015915">
    <property type="entry name" value="Kelch-typ_b-propeller"/>
</dbReference>
<evidence type="ECO:0000259" key="3">
    <source>
        <dbReference type="SMART" id="SM00875"/>
    </source>
</evidence>
<organism evidence="4 5">
    <name type="scientific">Branchiostoma floridae</name>
    <name type="common">Florida lancelet</name>
    <name type="synonym">Amphioxus</name>
    <dbReference type="NCBI Taxonomy" id="7739"/>
    <lineage>
        <taxon>Eukaryota</taxon>
        <taxon>Metazoa</taxon>
        <taxon>Chordata</taxon>
        <taxon>Cephalochordata</taxon>
        <taxon>Leptocardii</taxon>
        <taxon>Amphioxiformes</taxon>
        <taxon>Branchiostomatidae</taxon>
        <taxon>Branchiostoma</taxon>
    </lineage>
</organism>
<dbReference type="SUPFAM" id="SSF54695">
    <property type="entry name" value="POZ domain"/>
    <property type="match status" value="1"/>
</dbReference>
<dbReference type="GO" id="GO:0031463">
    <property type="term" value="C:Cul3-RING ubiquitin ligase complex"/>
    <property type="evidence" value="ECO:0000318"/>
    <property type="project" value="GO_Central"/>
</dbReference>
<dbReference type="GO" id="GO:1990756">
    <property type="term" value="F:ubiquitin-like ligase-substrate adaptor activity"/>
    <property type="evidence" value="ECO:0000318"/>
    <property type="project" value="GO_Central"/>
</dbReference>
<keyword evidence="4" id="KW-1185">Reference proteome</keyword>
<dbReference type="SUPFAM" id="SSF117281">
    <property type="entry name" value="Kelch motif"/>
    <property type="match status" value="1"/>
</dbReference>